<feature type="transmembrane region" description="Helical" evidence="1">
    <location>
        <begin position="48"/>
        <end position="73"/>
    </location>
</feature>
<keyword evidence="1" id="KW-0472">Membrane</keyword>
<dbReference type="Proteomes" id="UP001157069">
    <property type="component" value="Unassembled WGS sequence"/>
</dbReference>
<feature type="transmembrane region" description="Helical" evidence="1">
    <location>
        <begin position="15"/>
        <end position="36"/>
    </location>
</feature>
<evidence type="ECO:0000313" key="2">
    <source>
        <dbReference type="EMBL" id="GMA91399.1"/>
    </source>
</evidence>
<keyword evidence="3" id="KW-1185">Reference proteome</keyword>
<protein>
    <recommendedName>
        <fullName evidence="4">Multidrug ABC transporter ATPase</fullName>
    </recommendedName>
</protein>
<evidence type="ECO:0008006" key="4">
    <source>
        <dbReference type="Google" id="ProtNLM"/>
    </source>
</evidence>
<accession>A0ABQ6JWC5</accession>
<proteinExistence type="predicted"/>
<name>A0ABQ6JWC5_9MICO</name>
<evidence type="ECO:0000256" key="1">
    <source>
        <dbReference type="SAM" id="Phobius"/>
    </source>
</evidence>
<comment type="caution">
    <text evidence="2">The sequence shown here is derived from an EMBL/GenBank/DDBJ whole genome shotgun (WGS) entry which is preliminary data.</text>
</comment>
<sequence>MPENAPVPLNRIERVLAAMILAIIAISLVAIVATMLGAGAGLDMSGGIWPSLMLVGYIGLPIAFLLIVTFLIVSARRRRTARDGGR</sequence>
<reference evidence="3" key="1">
    <citation type="journal article" date="2019" name="Int. J. Syst. Evol. Microbiol.">
        <title>The Global Catalogue of Microorganisms (GCM) 10K type strain sequencing project: providing services to taxonomists for standard genome sequencing and annotation.</title>
        <authorList>
            <consortium name="The Broad Institute Genomics Platform"/>
            <consortium name="The Broad Institute Genome Sequencing Center for Infectious Disease"/>
            <person name="Wu L."/>
            <person name="Ma J."/>
        </authorList>
    </citation>
    <scope>NUCLEOTIDE SEQUENCE [LARGE SCALE GENOMIC DNA]</scope>
    <source>
        <strain evidence="3">NBRC 108755</strain>
    </source>
</reference>
<keyword evidence="1" id="KW-0812">Transmembrane</keyword>
<organism evidence="2 3">
    <name type="scientific">Homoserinibacter gongjuensis</name>
    <dbReference type="NCBI Taxonomy" id="1162968"/>
    <lineage>
        <taxon>Bacteria</taxon>
        <taxon>Bacillati</taxon>
        <taxon>Actinomycetota</taxon>
        <taxon>Actinomycetes</taxon>
        <taxon>Micrococcales</taxon>
        <taxon>Microbacteriaceae</taxon>
        <taxon>Homoserinibacter</taxon>
    </lineage>
</organism>
<gene>
    <name evidence="2" type="ORF">GCM10025869_19280</name>
</gene>
<dbReference type="EMBL" id="BSVA01000001">
    <property type="protein sequence ID" value="GMA91399.1"/>
    <property type="molecule type" value="Genomic_DNA"/>
</dbReference>
<evidence type="ECO:0000313" key="3">
    <source>
        <dbReference type="Proteomes" id="UP001157069"/>
    </source>
</evidence>
<keyword evidence="1" id="KW-1133">Transmembrane helix</keyword>
<dbReference type="RefSeq" id="WP_284299710.1">
    <property type="nucleotide sequence ID" value="NZ_BSVA01000001.1"/>
</dbReference>